<accession>A0A8F8KSX7</accession>
<gene>
    <name evidence="1" type="ORF">KOM_12_226</name>
</gene>
<name>A0A8F8KSX7_9VIRU</name>
<organism evidence="1">
    <name type="scientific">Clandestinovirus</name>
    <dbReference type="NCBI Taxonomy" id="2831644"/>
    <lineage>
        <taxon>Viruses</taxon>
    </lineage>
</organism>
<protein>
    <submittedName>
        <fullName evidence="1">Uncharacterized protein</fullName>
    </submittedName>
</protein>
<sequence>MGALFSRRPPLEYVVFSPSVYEPETIEEFSQFIKTQERVITIAGQSTLVNFNDKYGQQVFGDKTKYFAHLKGQLFPNDPVSYVFVNTTLLGNSHQFVNLPCYLAYVKGKVHSFDFITNV</sequence>
<proteinExistence type="predicted"/>
<evidence type="ECO:0000313" key="1">
    <source>
        <dbReference type="EMBL" id="QYA18495.1"/>
    </source>
</evidence>
<reference evidence="1" key="1">
    <citation type="submission" date="2021-06" db="EMBL/GenBank/DDBJ databases">
        <authorList>
            <person name="Rolland C."/>
        </authorList>
    </citation>
    <scope>NUCLEOTIDE SEQUENCE</scope>
    <source>
        <strain evidence="1">347.936635</strain>
    </source>
</reference>
<dbReference type="EMBL" id="MZ420154">
    <property type="protein sequence ID" value="QYA18495.1"/>
    <property type="molecule type" value="Genomic_DNA"/>
</dbReference>